<dbReference type="EMBL" id="QKVK01000008">
    <property type="protein sequence ID" value="PZF75770.1"/>
    <property type="molecule type" value="Genomic_DNA"/>
</dbReference>
<keyword evidence="11 15" id="KW-0067">ATP-binding</keyword>
<comment type="function">
    <text evidence="1">Catalyzes the phosphorylation of riboflavin to FMN followed by the adenylation of FMN to FAD.</text>
</comment>
<organism evidence="17 18">
    <name type="scientific">Aestuariivirga litoralis</name>
    <dbReference type="NCBI Taxonomy" id="2650924"/>
    <lineage>
        <taxon>Bacteria</taxon>
        <taxon>Pseudomonadati</taxon>
        <taxon>Pseudomonadota</taxon>
        <taxon>Alphaproteobacteria</taxon>
        <taxon>Hyphomicrobiales</taxon>
        <taxon>Aestuariivirgaceae</taxon>
        <taxon>Aestuariivirga</taxon>
    </lineage>
</organism>
<dbReference type="Proteomes" id="UP000248795">
    <property type="component" value="Unassembled WGS sequence"/>
</dbReference>
<evidence type="ECO:0000256" key="4">
    <source>
        <dbReference type="ARBA" id="ARBA00022630"/>
    </source>
</evidence>
<dbReference type="PIRSF" id="PIRSF004491">
    <property type="entry name" value="FAD_Synth"/>
    <property type="match status" value="1"/>
</dbReference>
<dbReference type="Pfam" id="PF01687">
    <property type="entry name" value="Flavokinase"/>
    <property type="match status" value="1"/>
</dbReference>
<dbReference type="SUPFAM" id="SSF52374">
    <property type="entry name" value="Nucleotidylyl transferase"/>
    <property type="match status" value="1"/>
</dbReference>
<evidence type="ECO:0000256" key="10">
    <source>
        <dbReference type="ARBA" id="ARBA00022827"/>
    </source>
</evidence>
<dbReference type="NCBIfam" id="TIGR00083">
    <property type="entry name" value="ribF"/>
    <property type="match status" value="1"/>
</dbReference>
<dbReference type="UniPathway" id="UPA00277">
    <property type="reaction ID" value="UER00407"/>
</dbReference>
<keyword evidence="10 15" id="KW-0274">FAD</keyword>
<protein>
    <recommendedName>
        <fullName evidence="15">Riboflavin biosynthesis protein</fullName>
    </recommendedName>
    <domain>
        <recommendedName>
            <fullName evidence="15">Riboflavin kinase</fullName>
            <ecNumber evidence="15">2.7.1.26</ecNumber>
        </recommendedName>
        <alternativeName>
            <fullName evidence="15">Flavokinase</fullName>
        </alternativeName>
    </domain>
    <domain>
        <recommendedName>
            <fullName evidence="15">FMN adenylyltransferase</fullName>
            <ecNumber evidence="15">2.7.7.2</ecNumber>
        </recommendedName>
        <alternativeName>
            <fullName evidence="15">FAD pyrophosphorylase</fullName>
        </alternativeName>
        <alternativeName>
            <fullName evidence="15">FAD synthase</fullName>
        </alternativeName>
    </domain>
</protein>
<keyword evidence="9 15" id="KW-0418">Kinase</keyword>
<evidence type="ECO:0000256" key="14">
    <source>
        <dbReference type="ARBA" id="ARBA00049494"/>
    </source>
</evidence>
<evidence type="ECO:0000256" key="11">
    <source>
        <dbReference type="ARBA" id="ARBA00022840"/>
    </source>
</evidence>
<dbReference type="InterPro" id="IPR015864">
    <property type="entry name" value="FAD_synthase"/>
</dbReference>
<dbReference type="EC" id="2.7.1.26" evidence="15"/>
<dbReference type="GO" id="GO:0009231">
    <property type="term" value="P:riboflavin biosynthetic process"/>
    <property type="evidence" value="ECO:0007669"/>
    <property type="project" value="InterPro"/>
</dbReference>
<dbReference type="SMART" id="SM00904">
    <property type="entry name" value="Flavokinase"/>
    <property type="match status" value="1"/>
</dbReference>
<dbReference type="InterPro" id="IPR023468">
    <property type="entry name" value="Riboflavin_kinase"/>
</dbReference>
<dbReference type="GO" id="GO:0008531">
    <property type="term" value="F:riboflavin kinase activity"/>
    <property type="evidence" value="ECO:0007669"/>
    <property type="project" value="UniProtKB-UniRule"/>
</dbReference>
<dbReference type="GO" id="GO:0003919">
    <property type="term" value="F:FMN adenylyltransferase activity"/>
    <property type="evidence" value="ECO:0007669"/>
    <property type="project" value="UniProtKB-UniRule"/>
</dbReference>
<dbReference type="SUPFAM" id="SSF82114">
    <property type="entry name" value="Riboflavin kinase-like"/>
    <property type="match status" value="1"/>
</dbReference>
<dbReference type="GO" id="GO:0005524">
    <property type="term" value="F:ATP binding"/>
    <property type="evidence" value="ECO:0007669"/>
    <property type="project" value="UniProtKB-UniRule"/>
</dbReference>
<dbReference type="PANTHER" id="PTHR22749">
    <property type="entry name" value="RIBOFLAVIN KINASE/FMN ADENYLYLTRANSFERASE"/>
    <property type="match status" value="1"/>
</dbReference>
<comment type="pathway">
    <text evidence="2 15">Cofactor biosynthesis; FAD biosynthesis; FAD from FMN: step 1/1.</text>
</comment>
<dbReference type="RefSeq" id="WP_111199577.1">
    <property type="nucleotide sequence ID" value="NZ_QKVK01000008.1"/>
</dbReference>
<dbReference type="InterPro" id="IPR015865">
    <property type="entry name" value="Riboflavin_kinase_bac/euk"/>
</dbReference>
<dbReference type="AlphaFoldDB" id="A0A2W2ATA7"/>
<evidence type="ECO:0000256" key="12">
    <source>
        <dbReference type="ARBA" id="ARBA00023268"/>
    </source>
</evidence>
<reference evidence="18" key="1">
    <citation type="submission" date="2018-06" db="EMBL/GenBank/DDBJ databases">
        <title>Aestuariibacter litoralis strain KCTC 52945T.</title>
        <authorList>
            <person name="Li X."/>
            <person name="Salam N."/>
            <person name="Li J.-L."/>
            <person name="Chen Y.-M."/>
            <person name="Yang Z.-W."/>
            <person name="Zhang L.-Y."/>
            <person name="Han M.-X."/>
            <person name="Xiao M."/>
            <person name="Li W.-J."/>
        </authorList>
    </citation>
    <scope>NUCLEOTIDE SEQUENCE [LARGE SCALE GENOMIC DNA]</scope>
    <source>
        <strain evidence="18">KCTC 52945</strain>
    </source>
</reference>
<keyword evidence="12" id="KW-0511">Multifunctional enzyme</keyword>
<dbReference type="Gene3D" id="3.40.50.620">
    <property type="entry name" value="HUPs"/>
    <property type="match status" value="1"/>
</dbReference>
<evidence type="ECO:0000313" key="17">
    <source>
        <dbReference type="EMBL" id="PZF75770.1"/>
    </source>
</evidence>
<evidence type="ECO:0000256" key="6">
    <source>
        <dbReference type="ARBA" id="ARBA00022679"/>
    </source>
</evidence>
<dbReference type="InterPro" id="IPR002606">
    <property type="entry name" value="Riboflavin_kinase_bac"/>
</dbReference>
<proteinExistence type="inferred from homology"/>
<accession>A0A2W2ATA7</accession>
<keyword evidence="6 15" id="KW-0808">Transferase</keyword>
<dbReference type="GO" id="GO:0006747">
    <property type="term" value="P:FAD biosynthetic process"/>
    <property type="evidence" value="ECO:0007669"/>
    <property type="project" value="UniProtKB-UniRule"/>
</dbReference>
<keyword evidence="4 15" id="KW-0285">Flavoprotein</keyword>
<dbReference type="Gene3D" id="2.40.30.30">
    <property type="entry name" value="Riboflavin kinase-like"/>
    <property type="match status" value="1"/>
</dbReference>
<dbReference type="CDD" id="cd02064">
    <property type="entry name" value="FAD_synthetase_N"/>
    <property type="match status" value="1"/>
</dbReference>
<dbReference type="UniPathway" id="UPA00276">
    <property type="reaction ID" value="UER00406"/>
</dbReference>
<dbReference type="EC" id="2.7.7.2" evidence="15"/>
<evidence type="ECO:0000256" key="9">
    <source>
        <dbReference type="ARBA" id="ARBA00022777"/>
    </source>
</evidence>
<feature type="domain" description="Riboflavin kinase" evidence="16">
    <location>
        <begin position="186"/>
        <end position="313"/>
    </location>
</feature>
<dbReference type="PANTHER" id="PTHR22749:SF6">
    <property type="entry name" value="RIBOFLAVIN KINASE"/>
    <property type="match status" value="1"/>
</dbReference>
<evidence type="ECO:0000256" key="15">
    <source>
        <dbReference type="PIRNR" id="PIRNR004491"/>
    </source>
</evidence>
<evidence type="ECO:0000256" key="5">
    <source>
        <dbReference type="ARBA" id="ARBA00022643"/>
    </source>
</evidence>
<evidence type="ECO:0000256" key="7">
    <source>
        <dbReference type="ARBA" id="ARBA00022695"/>
    </source>
</evidence>
<dbReference type="InterPro" id="IPR023465">
    <property type="entry name" value="Riboflavin_kinase_dom_sf"/>
</dbReference>
<evidence type="ECO:0000256" key="8">
    <source>
        <dbReference type="ARBA" id="ARBA00022741"/>
    </source>
</evidence>
<keyword evidence="8 15" id="KW-0547">Nucleotide-binding</keyword>
<dbReference type="GO" id="GO:0009398">
    <property type="term" value="P:FMN biosynthetic process"/>
    <property type="evidence" value="ECO:0007669"/>
    <property type="project" value="UniProtKB-UniRule"/>
</dbReference>
<comment type="similarity">
    <text evidence="15">Belongs to the ribF family.</text>
</comment>
<evidence type="ECO:0000256" key="1">
    <source>
        <dbReference type="ARBA" id="ARBA00002121"/>
    </source>
</evidence>
<dbReference type="FunFam" id="3.40.50.620:FF:000021">
    <property type="entry name" value="Riboflavin biosynthesis protein"/>
    <property type="match status" value="1"/>
</dbReference>
<sequence length="333" mass="36480">MQLITGLSPVPETCRGGVVAIGNFDGVHRGHQTLLTCAAEEGARLGLPWGVVSFEPHPRSFFRPDEPVFRLTPGPLKARLVAALGAAFLAVLDFDRALSELSPEDFVRLHLVERLAVRHVVMGYDFHFGKGRKGSPATMSELGARYGFGVTIVEQVTDEGDQHSPFSSSNIRQALRHGHVTAAAHDLGYHWTVLGEVVKGDQRGRTIGFPTLNIVLEKGADPYRGIYAVRVRDAMKQGAEVWKGAGYFGDRPTFDTGRTFLEVYLIGFEGDLYGRQLFVEFVDLIRGDKRFASIDELVTQMKADCEAAVARLAAPDETVTAFPLGRLQAEGKI</sequence>
<dbReference type="NCBIfam" id="NF004160">
    <property type="entry name" value="PRK05627.1-3"/>
    <property type="match status" value="1"/>
</dbReference>
<comment type="pathway">
    <text evidence="3 15">Cofactor biosynthesis; FMN biosynthesis; FMN from riboflavin (ATP route): step 1/1.</text>
</comment>
<keyword evidence="5 15" id="KW-0288">FMN</keyword>
<dbReference type="InterPro" id="IPR014729">
    <property type="entry name" value="Rossmann-like_a/b/a_fold"/>
</dbReference>
<dbReference type="Pfam" id="PF06574">
    <property type="entry name" value="FAD_syn"/>
    <property type="match status" value="1"/>
</dbReference>
<evidence type="ECO:0000259" key="16">
    <source>
        <dbReference type="SMART" id="SM00904"/>
    </source>
</evidence>
<comment type="catalytic activity">
    <reaction evidence="13 15">
        <text>riboflavin + ATP = FMN + ADP + H(+)</text>
        <dbReference type="Rhea" id="RHEA:14357"/>
        <dbReference type="ChEBI" id="CHEBI:15378"/>
        <dbReference type="ChEBI" id="CHEBI:30616"/>
        <dbReference type="ChEBI" id="CHEBI:57986"/>
        <dbReference type="ChEBI" id="CHEBI:58210"/>
        <dbReference type="ChEBI" id="CHEBI:456216"/>
        <dbReference type="EC" id="2.7.1.26"/>
    </reaction>
</comment>
<evidence type="ECO:0000313" key="18">
    <source>
        <dbReference type="Proteomes" id="UP000248795"/>
    </source>
</evidence>
<comment type="caution">
    <text evidence="17">The sequence shown here is derived from an EMBL/GenBank/DDBJ whole genome shotgun (WGS) entry which is preliminary data.</text>
</comment>
<name>A0A2W2ATA7_9HYPH</name>
<keyword evidence="7 15" id="KW-0548">Nucleotidyltransferase</keyword>
<keyword evidence="18" id="KW-1185">Reference proteome</keyword>
<gene>
    <name evidence="17" type="ORF">DK847_16200</name>
</gene>
<evidence type="ECO:0000256" key="13">
    <source>
        <dbReference type="ARBA" id="ARBA00047880"/>
    </source>
</evidence>
<comment type="catalytic activity">
    <reaction evidence="14 15">
        <text>FMN + ATP + H(+) = FAD + diphosphate</text>
        <dbReference type="Rhea" id="RHEA:17237"/>
        <dbReference type="ChEBI" id="CHEBI:15378"/>
        <dbReference type="ChEBI" id="CHEBI:30616"/>
        <dbReference type="ChEBI" id="CHEBI:33019"/>
        <dbReference type="ChEBI" id="CHEBI:57692"/>
        <dbReference type="ChEBI" id="CHEBI:58210"/>
        <dbReference type="EC" id="2.7.7.2"/>
    </reaction>
</comment>
<evidence type="ECO:0000256" key="2">
    <source>
        <dbReference type="ARBA" id="ARBA00004726"/>
    </source>
</evidence>
<evidence type="ECO:0000256" key="3">
    <source>
        <dbReference type="ARBA" id="ARBA00005201"/>
    </source>
</evidence>